<dbReference type="SMART" id="SM00054">
    <property type="entry name" value="EFh"/>
    <property type="match status" value="2"/>
</dbReference>
<dbReference type="Pfam" id="PF13499">
    <property type="entry name" value="EF-hand_7"/>
    <property type="match status" value="1"/>
</dbReference>
<evidence type="ECO:0000313" key="5">
    <source>
        <dbReference type="EMBL" id="GJN04801.1"/>
    </source>
</evidence>
<comment type="caution">
    <text evidence="5">The sequence shown here is derived from an EMBL/GenBank/DDBJ whole genome shotgun (WGS) entry which is preliminary data.</text>
</comment>
<reference evidence="5" key="2">
    <citation type="submission" date="2021-12" db="EMBL/GenBank/DDBJ databases">
        <title>Resequencing data analysis of finger millet.</title>
        <authorList>
            <person name="Hatakeyama M."/>
            <person name="Aluri S."/>
            <person name="Balachadran M.T."/>
            <person name="Sivarajan S.R."/>
            <person name="Poveda L."/>
            <person name="Shimizu-Inatsugi R."/>
            <person name="Schlapbach R."/>
            <person name="Sreeman S.M."/>
            <person name="Shimizu K.K."/>
        </authorList>
    </citation>
    <scope>NUCLEOTIDE SEQUENCE</scope>
</reference>
<keyword evidence="6" id="KW-1185">Reference proteome</keyword>
<evidence type="ECO:0000313" key="6">
    <source>
        <dbReference type="Proteomes" id="UP001054889"/>
    </source>
</evidence>
<protein>
    <recommendedName>
        <fullName evidence="4">EF-hand domain-containing protein</fullName>
    </recommendedName>
</protein>
<dbReference type="Gene3D" id="1.10.238.10">
    <property type="entry name" value="EF-hand"/>
    <property type="match status" value="1"/>
</dbReference>
<keyword evidence="1" id="KW-0479">Metal-binding</keyword>
<dbReference type="InterPro" id="IPR018247">
    <property type="entry name" value="EF_Hand_1_Ca_BS"/>
</dbReference>
<gene>
    <name evidence="5" type="primary">ga22375</name>
    <name evidence="5" type="ORF">PR202_ga22375</name>
</gene>
<keyword evidence="2" id="KW-0677">Repeat</keyword>
<dbReference type="SUPFAM" id="SSF47473">
    <property type="entry name" value="EF-hand"/>
    <property type="match status" value="1"/>
</dbReference>
<evidence type="ECO:0000256" key="2">
    <source>
        <dbReference type="ARBA" id="ARBA00022737"/>
    </source>
</evidence>
<reference evidence="5" key="1">
    <citation type="journal article" date="2018" name="DNA Res.">
        <title>Multiple hybrid de novo genome assembly of finger millet, an orphan allotetraploid crop.</title>
        <authorList>
            <person name="Hatakeyama M."/>
            <person name="Aluri S."/>
            <person name="Balachadran M.T."/>
            <person name="Sivarajan S.R."/>
            <person name="Patrignani A."/>
            <person name="Gruter S."/>
            <person name="Poveda L."/>
            <person name="Shimizu-Inatsugi R."/>
            <person name="Baeten J."/>
            <person name="Francoijs K.J."/>
            <person name="Nataraja K.N."/>
            <person name="Reddy Y.A.N."/>
            <person name="Phadnis S."/>
            <person name="Ravikumar R.L."/>
            <person name="Schlapbach R."/>
            <person name="Sreeman S.M."/>
            <person name="Shimizu K.K."/>
        </authorList>
    </citation>
    <scope>NUCLEOTIDE SEQUENCE</scope>
</reference>
<name>A0AAV5D2Z0_ELECO</name>
<dbReference type="Proteomes" id="UP001054889">
    <property type="component" value="Unassembled WGS sequence"/>
</dbReference>
<dbReference type="InterPro" id="IPR039647">
    <property type="entry name" value="EF_hand_pair_protein_CML-like"/>
</dbReference>
<dbReference type="InterPro" id="IPR011992">
    <property type="entry name" value="EF-hand-dom_pair"/>
</dbReference>
<proteinExistence type="predicted"/>
<organism evidence="5 6">
    <name type="scientific">Eleusine coracana subsp. coracana</name>
    <dbReference type="NCBI Taxonomy" id="191504"/>
    <lineage>
        <taxon>Eukaryota</taxon>
        <taxon>Viridiplantae</taxon>
        <taxon>Streptophyta</taxon>
        <taxon>Embryophyta</taxon>
        <taxon>Tracheophyta</taxon>
        <taxon>Spermatophyta</taxon>
        <taxon>Magnoliopsida</taxon>
        <taxon>Liliopsida</taxon>
        <taxon>Poales</taxon>
        <taxon>Poaceae</taxon>
        <taxon>PACMAD clade</taxon>
        <taxon>Chloridoideae</taxon>
        <taxon>Cynodonteae</taxon>
        <taxon>Eleusininae</taxon>
        <taxon>Eleusine</taxon>
    </lineage>
</organism>
<dbReference type="PROSITE" id="PS50222">
    <property type="entry name" value="EF_HAND_2"/>
    <property type="match status" value="1"/>
</dbReference>
<dbReference type="EMBL" id="BQKI01000011">
    <property type="protein sequence ID" value="GJN04801.1"/>
    <property type="molecule type" value="Genomic_DNA"/>
</dbReference>
<feature type="domain" description="EF-hand" evidence="4">
    <location>
        <begin position="122"/>
        <end position="157"/>
    </location>
</feature>
<dbReference type="InterPro" id="IPR002048">
    <property type="entry name" value="EF_hand_dom"/>
</dbReference>
<evidence type="ECO:0000256" key="3">
    <source>
        <dbReference type="ARBA" id="ARBA00022837"/>
    </source>
</evidence>
<evidence type="ECO:0000256" key="1">
    <source>
        <dbReference type="ARBA" id="ARBA00022723"/>
    </source>
</evidence>
<keyword evidence="3" id="KW-0106">Calcium</keyword>
<evidence type="ECO:0000259" key="4">
    <source>
        <dbReference type="PROSITE" id="PS50222"/>
    </source>
</evidence>
<dbReference type="PROSITE" id="PS00018">
    <property type="entry name" value="EF_HAND_1"/>
    <property type="match status" value="2"/>
</dbReference>
<sequence>MEKSPCGLQEPFCFEQVLHEPCDLLLILTILTWCVSRIQSLHLSLCQSCSHNPSNKTTVAPVLTDKQVIKTTNKRQDEATEVTYEDIKFVMRSIGLNFDHERSMVCSDIGDYIPQLFNDDEPSLHEVRQAFLVFDVNKDGYLDASDLLQVFQSLGLEEGVGKGECEQMIAKYDMNKDRRIDLVEFTKVLEASIF</sequence>
<dbReference type="GO" id="GO:0005509">
    <property type="term" value="F:calcium ion binding"/>
    <property type="evidence" value="ECO:0007669"/>
    <property type="project" value="InterPro"/>
</dbReference>
<dbReference type="AlphaFoldDB" id="A0AAV5D2Z0"/>
<dbReference type="PANTHER" id="PTHR10891">
    <property type="entry name" value="EF-HAND CALCIUM-BINDING DOMAIN CONTAINING PROTEIN"/>
    <property type="match status" value="1"/>
</dbReference>
<dbReference type="CDD" id="cd00051">
    <property type="entry name" value="EFh"/>
    <property type="match status" value="1"/>
</dbReference>
<accession>A0AAV5D2Z0</accession>